<gene>
    <name evidence="9" type="ORF">BP5796_01638</name>
</gene>
<proteinExistence type="inferred from homology"/>
<keyword evidence="10" id="KW-1185">Reference proteome</keyword>
<name>A0A3D8T129_9HELO</name>
<dbReference type="PANTHER" id="PTHR23506">
    <property type="entry name" value="GH10249P"/>
    <property type="match status" value="1"/>
</dbReference>
<keyword evidence="4 7" id="KW-0812">Transmembrane</keyword>
<dbReference type="Proteomes" id="UP000256328">
    <property type="component" value="Unassembled WGS sequence"/>
</dbReference>
<dbReference type="Pfam" id="PF07690">
    <property type="entry name" value="MFS_1"/>
    <property type="match status" value="1"/>
</dbReference>
<dbReference type="OrthoDB" id="5086884at2759"/>
<accession>A0A3D8T129</accession>
<dbReference type="AlphaFoldDB" id="A0A3D8T129"/>
<evidence type="ECO:0000256" key="5">
    <source>
        <dbReference type="ARBA" id="ARBA00022989"/>
    </source>
</evidence>
<evidence type="ECO:0000256" key="1">
    <source>
        <dbReference type="ARBA" id="ARBA00004141"/>
    </source>
</evidence>
<evidence type="ECO:0000313" key="10">
    <source>
        <dbReference type="Proteomes" id="UP000256328"/>
    </source>
</evidence>
<dbReference type="CDD" id="cd17325">
    <property type="entry name" value="MFS_MdtG_SLC18_like"/>
    <property type="match status" value="1"/>
</dbReference>
<feature type="transmembrane region" description="Helical" evidence="7">
    <location>
        <begin position="164"/>
        <end position="184"/>
    </location>
</feature>
<dbReference type="InterPro" id="IPR050930">
    <property type="entry name" value="MFS_Vesicular_Transporter"/>
</dbReference>
<dbReference type="PANTHER" id="PTHR23506:SF23">
    <property type="entry name" value="GH10249P"/>
    <property type="match status" value="1"/>
</dbReference>
<keyword evidence="5 7" id="KW-1133">Transmembrane helix</keyword>
<evidence type="ECO:0000256" key="3">
    <source>
        <dbReference type="ARBA" id="ARBA00022448"/>
    </source>
</evidence>
<evidence type="ECO:0000256" key="4">
    <source>
        <dbReference type="ARBA" id="ARBA00022692"/>
    </source>
</evidence>
<dbReference type="SUPFAM" id="SSF103473">
    <property type="entry name" value="MFS general substrate transporter"/>
    <property type="match status" value="1"/>
</dbReference>
<evidence type="ECO:0000256" key="7">
    <source>
        <dbReference type="SAM" id="Phobius"/>
    </source>
</evidence>
<dbReference type="PROSITE" id="PS50850">
    <property type="entry name" value="MFS"/>
    <property type="match status" value="1"/>
</dbReference>
<reference evidence="9 10" key="1">
    <citation type="journal article" date="2018" name="IMA Fungus">
        <title>IMA Genome-F 9: Draft genome sequence of Annulohypoxylon stygium, Aspergillus mulundensis, Berkeleyomyces basicola (syn. Thielaviopsis basicola), Ceratocystis smalleyi, two Cercospora beticola strains, Coleophoma cylindrospora, Fusarium fracticaudum, Phialophora cf. hyalina, and Morchella septimelata.</title>
        <authorList>
            <person name="Wingfield B.D."/>
            <person name="Bills G.F."/>
            <person name="Dong Y."/>
            <person name="Huang W."/>
            <person name="Nel W.J."/>
            <person name="Swalarsk-Parry B.S."/>
            <person name="Vaghefi N."/>
            <person name="Wilken P.M."/>
            <person name="An Z."/>
            <person name="de Beer Z.W."/>
            <person name="De Vos L."/>
            <person name="Chen L."/>
            <person name="Duong T.A."/>
            <person name="Gao Y."/>
            <person name="Hammerbacher A."/>
            <person name="Kikkert J.R."/>
            <person name="Li Y."/>
            <person name="Li H."/>
            <person name="Li K."/>
            <person name="Li Q."/>
            <person name="Liu X."/>
            <person name="Ma X."/>
            <person name="Naidoo K."/>
            <person name="Pethybridge S.J."/>
            <person name="Sun J."/>
            <person name="Steenkamp E.T."/>
            <person name="van der Nest M.A."/>
            <person name="van Wyk S."/>
            <person name="Wingfield M.J."/>
            <person name="Xiong C."/>
            <person name="Yue Q."/>
            <person name="Zhang X."/>
        </authorList>
    </citation>
    <scope>NUCLEOTIDE SEQUENCE [LARGE SCALE GENOMIC DNA]</scope>
    <source>
        <strain evidence="9 10">BP5796</strain>
    </source>
</reference>
<dbReference type="InterPro" id="IPR020846">
    <property type="entry name" value="MFS_dom"/>
</dbReference>
<feature type="transmembrane region" description="Helical" evidence="7">
    <location>
        <begin position="470"/>
        <end position="488"/>
    </location>
</feature>
<dbReference type="InterPro" id="IPR011701">
    <property type="entry name" value="MFS"/>
</dbReference>
<dbReference type="GO" id="GO:0022857">
    <property type="term" value="F:transmembrane transporter activity"/>
    <property type="evidence" value="ECO:0007669"/>
    <property type="project" value="InterPro"/>
</dbReference>
<feature type="transmembrane region" description="Helical" evidence="7">
    <location>
        <begin position="33"/>
        <end position="56"/>
    </location>
</feature>
<dbReference type="Gene3D" id="1.20.1250.20">
    <property type="entry name" value="MFS general substrate transporter like domains"/>
    <property type="match status" value="2"/>
</dbReference>
<evidence type="ECO:0000256" key="6">
    <source>
        <dbReference type="ARBA" id="ARBA00023136"/>
    </source>
</evidence>
<protein>
    <submittedName>
        <fullName evidence="9">MFS transporter-like protein</fullName>
    </submittedName>
</protein>
<dbReference type="EMBL" id="PDLN01000002">
    <property type="protein sequence ID" value="RDW92244.1"/>
    <property type="molecule type" value="Genomic_DNA"/>
</dbReference>
<organism evidence="9 10">
    <name type="scientific">Coleophoma crateriformis</name>
    <dbReference type="NCBI Taxonomy" id="565419"/>
    <lineage>
        <taxon>Eukaryota</taxon>
        <taxon>Fungi</taxon>
        <taxon>Dikarya</taxon>
        <taxon>Ascomycota</taxon>
        <taxon>Pezizomycotina</taxon>
        <taxon>Leotiomycetes</taxon>
        <taxon>Helotiales</taxon>
        <taxon>Dermateaceae</taxon>
        <taxon>Coleophoma</taxon>
    </lineage>
</organism>
<sequence>MFTKDGVYTFIHGTRIGNAAAPPLLKFRSSHSFIIGTIATAVFTDIFLYSLVVPVLPFALTARAGVPEGEVQKWTSVFLSVYGAALAVASPTLGWLADRSTSRRMPLIVGLLALAAATAMLCIGTSLAVLIAGRILQGVSAAVVWTVGLALLSDTVEKEEIGQAMGYIAAATSIGSLAGPLLGGVVYARAGYYAVFAMGFALIGLDVFLRLMMIEKSVAAQWAVPDAAAAAAAESRSEALPTSSVLEARSARGSGDVHSAGDMQEKAIVRTPSLREDPAPKAFSQRLPPMIRLLRIPRLLASLLGCFVQSSSLAAFDSVLPLYVKDTFHWTSTGAGLIFICLVIPSLFGPVVGFLSDRYGPRPFTTLGLVGAIPFWVCLRFVDHESMAQKVLLCALLSLIGVCLTLSMTPLMAEIDHVLEEEERKNPGGFGKKGAAAQGFGLFNTSYAVGSLIGPLWAGFIVAGPGWGTMVWTFAVLSGVIGIATFIWTGGRIVLKGGESSESEV</sequence>
<keyword evidence="3" id="KW-0813">Transport</keyword>
<feature type="transmembrane region" description="Helical" evidence="7">
    <location>
        <begin position="388"/>
        <end position="413"/>
    </location>
</feature>
<evidence type="ECO:0000313" key="9">
    <source>
        <dbReference type="EMBL" id="RDW92244.1"/>
    </source>
</evidence>
<keyword evidence="6 7" id="KW-0472">Membrane</keyword>
<evidence type="ECO:0000259" key="8">
    <source>
        <dbReference type="PROSITE" id="PS50850"/>
    </source>
</evidence>
<feature type="transmembrane region" description="Helical" evidence="7">
    <location>
        <begin position="108"/>
        <end position="129"/>
    </location>
</feature>
<feature type="transmembrane region" description="Helical" evidence="7">
    <location>
        <begin position="135"/>
        <end position="152"/>
    </location>
</feature>
<comment type="similarity">
    <text evidence="2">Belongs to the major facilitator superfamily. Vesicular transporter family.</text>
</comment>
<feature type="transmembrane region" description="Helical" evidence="7">
    <location>
        <begin position="76"/>
        <end position="96"/>
    </location>
</feature>
<dbReference type="InterPro" id="IPR036259">
    <property type="entry name" value="MFS_trans_sf"/>
</dbReference>
<dbReference type="GO" id="GO:0016020">
    <property type="term" value="C:membrane"/>
    <property type="evidence" value="ECO:0007669"/>
    <property type="project" value="UniProtKB-SubCell"/>
</dbReference>
<comment type="caution">
    <text evidence="9">The sequence shown here is derived from an EMBL/GenBank/DDBJ whole genome shotgun (WGS) entry which is preliminary data.</text>
</comment>
<comment type="subcellular location">
    <subcellularLocation>
        <location evidence="1">Membrane</location>
        <topology evidence="1">Multi-pass membrane protein</topology>
    </subcellularLocation>
</comment>
<feature type="domain" description="Major facilitator superfamily (MFS) profile" evidence="8">
    <location>
        <begin position="34"/>
        <end position="493"/>
    </location>
</feature>
<feature type="transmembrane region" description="Helical" evidence="7">
    <location>
        <begin position="190"/>
        <end position="209"/>
    </location>
</feature>
<dbReference type="PRINTS" id="PR01035">
    <property type="entry name" value="TCRTETA"/>
</dbReference>
<feature type="transmembrane region" description="Helical" evidence="7">
    <location>
        <begin position="364"/>
        <end position="382"/>
    </location>
</feature>
<evidence type="ECO:0000256" key="2">
    <source>
        <dbReference type="ARBA" id="ARBA00006829"/>
    </source>
</evidence>
<feature type="transmembrane region" description="Helical" evidence="7">
    <location>
        <begin position="328"/>
        <end position="352"/>
    </location>
</feature>
<feature type="transmembrane region" description="Helical" evidence="7">
    <location>
        <begin position="434"/>
        <end position="458"/>
    </location>
</feature>
<dbReference type="InterPro" id="IPR001958">
    <property type="entry name" value="Tet-R_TetA/multi-R_MdtG-like"/>
</dbReference>